<dbReference type="RefSeq" id="WP_132745461.1">
    <property type="nucleotide sequence ID" value="NZ_SLXK01000008.1"/>
</dbReference>
<dbReference type="PIRSF" id="PIRSF037246">
    <property type="entry name" value="UCP037246"/>
    <property type="match status" value="1"/>
</dbReference>
<feature type="domain" description="Transcriptional coactivator p15 (PC4) C-terminal" evidence="1">
    <location>
        <begin position="22"/>
        <end position="67"/>
    </location>
</feature>
<name>A0A4R2P581_9BACL</name>
<dbReference type="InterPro" id="IPR003173">
    <property type="entry name" value="PC4_C"/>
</dbReference>
<keyword evidence="3" id="KW-1185">Reference proteome</keyword>
<dbReference type="GO" id="GO:0003677">
    <property type="term" value="F:DNA binding"/>
    <property type="evidence" value="ECO:0007669"/>
    <property type="project" value="InterPro"/>
</dbReference>
<protein>
    <recommendedName>
        <fullName evidence="1">Transcriptional coactivator p15 (PC4) C-terminal domain-containing protein</fullName>
    </recommendedName>
</protein>
<dbReference type="EMBL" id="SLXK01000008">
    <property type="protein sequence ID" value="TCP29837.1"/>
    <property type="molecule type" value="Genomic_DNA"/>
</dbReference>
<dbReference type="Proteomes" id="UP000295416">
    <property type="component" value="Unassembled WGS sequence"/>
</dbReference>
<dbReference type="OrthoDB" id="7067273at2"/>
<reference evidence="2 3" key="1">
    <citation type="submission" date="2019-03" db="EMBL/GenBank/DDBJ databases">
        <title>Genomic Encyclopedia of Type Strains, Phase IV (KMG-IV): sequencing the most valuable type-strain genomes for metagenomic binning, comparative biology and taxonomic classification.</title>
        <authorList>
            <person name="Goeker M."/>
        </authorList>
    </citation>
    <scope>NUCLEOTIDE SEQUENCE [LARGE SCALE GENOMIC DNA]</scope>
    <source>
        <strain evidence="2 3">DSM 19377</strain>
    </source>
</reference>
<accession>A0A4R2P581</accession>
<evidence type="ECO:0000259" key="1">
    <source>
        <dbReference type="Pfam" id="PF02229"/>
    </source>
</evidence>
<dbReference type="Gene3D" id="2.30.31.70">
    <property type="match status" value="1"/>
</dbReference>
<sequence length="75" mass="8747">MATATVSFEIIEHYGVMNEESNGWTRELNQVSWNEREPKYDIRSWSPNKERMGRGITLTKEEVASLKVFLNQLSL</sequence>
<dbReference type="GO" id="GO:0006355">
    <property type="term" value="P:regulation of DNA-templated transcription"/>
    <property type="evidence" value="ECO:0007669"/>
    <property type="project" value="InterPro"/>
</dbReference>
<dbReference type="AlphaFoldDB" id="A0A4R2P581"/>
<comment type="caution">
    <text evidence="2">The sequence shown here is derived from an EMBL/GenBank/DDBJ whole genome shotgun (WGS) entry which is preliminary data.</text>
</comment>
<evidence type="ECO:0000313" key="2">
    <source>
        <dbReference type="EMBL" id="TCP29837.1"/>
    </source>
</evidence>
<proteinExistence type="predicted"/>
<dbReference type="InterPro" id="IPR017154">
    <property type="entry name" value="PC4-like"/>
</dbReference>
<evidence type="ECO:0000313" key="3">
    <source>
        <dbReference type="Proteomes" id="UP000295416"/>
    </source>
</evidence>
<dbReference type="Pfam" id="PF02229">
    <property type="entry name" value="PC4"/>
    <property type="match status" value="1"/>
</dbReference>
<gene>
    <name evidence="2" type="ORF">EV207_108131</name>
</gene>
<organism evidence="2 3">
    <name type="scientific">Scopulibacillus darangshiensis</name>
    <dbReference type="NCBI Taxonomy" id="442528"/>
    <lineage>
        <taxon>Bacteria</taxon>
        <taxon>Bacillati</taxon>
        <taxon>Bacillota</taxon>
        <taxon>Bacilli</taxon>
        <taxon>Bacillales</taxon>
        <taxon>Sporolactobacillaceae</taxon>
        <taxon>Scopulibacillus</taxon>
    </lineage>
</organism>